<reference evidence="1 2" key="1">
    <citation type="submission" date="2023-01" db="EMBL/GenBank/DDBJ databases">
        <authorList>
            <person name="Kreplak J."/>
        </authorList>
    </citation>
    <scope>NUCLEOTIDE SEQUENCE [LARGE SCALE GENOMIC DNA]</scope>
</reference>
<accession>A0AAV1B6G4</accession>
<keyword evidence="2" id="KW-1185">Reference proteome</keyword>
<name>A0AAV1B6G4_VICFA</name>
<dbReference type="Proteomes" id="UP001157006">
    <property type="component" value="Chromosome 6"/>
</dbReference>
<protein>
    <submittedName>
        <fullName evidence="1">Uncharacterized protein</fullName>
    </submittedName>
</protein>
<dbReference type="AlphaFoldDB" id="A0AAV1B6G4"/>
<organism evidence="1 2">
    <name type="scientific">Vicia faba</name>
    <name type="common">Broad bean</name>
    <name type="synonym">Faba vulgaris</name>
    <dbReference type="NCBI Taxonomy" id="3906"/>
    <lineage>
        <taxon>Eukaryota</taxon>
        <taxon>Viridiplantae</taxon>
        <taxon>Streptophyta</taxon>
        <taxon>Embryophyta</taxon>
        <taxon>Tracheophyta</taxon>
        <taxon>Spermatophyta</taxon>
        <taxon>Magnoliopsida</taxon>
        <taxon>eudicotyledons</taxon>
        <taxon>Gunneridae</taxon>
        <taxon>Pentapetalae</taxon>
        <taxon>rosids</taxon>
        <taxon>fabids</taxon>
        <taxon>Fabales</taxon>
        <taxon>Fabaceae</taxon>
        <taxon>Papilionoideae</taxon>
        <taxon>50 kb inversion clade</taxon>
        <taxon>NPAAA clade</taxon>
        <taxon>Hologalegina</taxon>
        <taxon>IRL clade</taxon>
        <taxon>Fabeae</taxon>
        <taxon>Vicia</taxon>
    </lineage>
</organism>
<dbReference type="EMBL" id="OX451741">
    <property type="protein sequence ID" value="CAI8617981.1"/>
    <property type="molecule type" value="Genomic_DNA"/>
</dbReference>
<evidence type="ECO:0000313" key="1">
    <source>
        <dbReference type="EMBL" id="CAI8617981.1"/>
    </source>
</evidence>
<evidence type="ECO:0000313" key="2">
    <source>
        <dbReference type="Proteomes" id="UP001157006"/>
    </source>
</evidence>
<gene>
    <name evidence="1" type="ORF">VFH_VI101680</name>
</gene>
<proteinExistence type="predicted"/>
<sequence>MTKEENVNESKVVAAKDYIHKQNFTPVKQDHGASTSRHNHVPRTPLSLLTNGISYFDHFSEFLSKKHKNPTYATSTTADLTSDAGSVRRRMKLIRNKDTHPTKYVNGVAELRPHTHMSEVINPTSIHVTKRVFQPTHVLVSIPLFDLNFHGESTVEPVVIECTSMNEQRAIFHSDRYT</sequence>